<evidence type="ECO:0000313" key="1">
    <source>
        <dbReference type="EMBL" id="KAF2155816.1"/>
    </source>
</evidence>
<gene>
    <name evidence="1" type="ORF">K461DRAFT_81825</name>
</gene>
<accession>A0A9P4MQQ0</accession>
<sequence length="114" mass="12772">MTASRRCKRQTLITITFGPSSEPLARAVTRQTNCCPRLLLLTFPTHVHLASSSFPSTSEPLRFFTPSLALQIFQLLFYILSPEAWPRPQSNSVFLPPHSAVSVRQLIQNPTPLP</sequence>
<keyword evidence="2" id="KW-1185">Reference proteome</keyword>
<name>A0A9P4MQQ0_9PEZI</name>
<protein>
    <submittedName>
        <fullName evidence="1">Uncharacterized protein</fullName>
    </submittedName>
</protein>
<reference evidence="1" key="1">
    <citation type="journal article" date="2020" name="Stud. Mycol.">
        <title>101 Dothideomycetes genomes: a test case for predicting lifestyles and emergence of pathogens.</title>
        <authorList>
            <person name="Haridas S."/>
            <person name="Albert R."/>
            <person name="Binder M."/>
            <person name="Bloem J."/>
            <person name="Labutti K."/>
            <person name="Salamov A."/>
            <person name="Andreopoulos B."/>
            <person name="Baker S."/>
            <person name="Barry K."/>
            <person name="Bills G."/>
            <person name="Bluhm B."/>
            <person name="Cannon C."/>
            <person name="Castanera R."/>
            <person name="Culley D."/>
            <person name="Daum C."/>
            <person name="Ezra D."/>
            <person name="Gonzalez J."/>
            <person name="Henrissat B."/>
            <person name="Kuo A."/>
            <person name="Liang C."/>
            <person name="Lipzen A."/>
            <person name="Lutzoni F."/>
            <person name="Magnuson J."/>
            <person name="Mondo S."/>
            <person name="Nolan M."/>
            <person name="Ohm R."/>
            <person name="Pangilinan J."/>
            <person name="Park H.-J."/>
            <person name="Ramirez L."/>
            <person name="Alfaro M."/>
            <person name="Sun H."/>
            <person name="Tritt A."/>
            <person name="Yoshinaga Y."/>
            <person name="Zwiers L.-H."/>
            <person name="Turgeon B."/>
            <person name="Goodwin S."/>
            <person name="Spatafora J."/>
            <person name="Crous P."/>
            <person name="Grigoriev I."/>
        </authorList>
    </citation>
    <scope>NUCLEOTIDE SEQUENCE</scope>
    <source>
        <strain evidence="1">CBS 260.36</strain>
    </source>
</reference>
<proteinExistence type="predicted"/>
<comment type="caution">
    <text evidence="1">The sequence shown here is derived from an EMBL/GenBank/DDBJ whole genome shotgun (WGS) entry which is preliminary data.</text>
</comment>
<organism evidence="1 2">
    <name type="scientific">Myriangium duriaei CBS 260.36</name>
    <dbReference type="NCBI Taxonomy" id="1168546"/>
    <lineage>
        <taxon>Eukaryota</taxon>
        <taxon>Fungi</taxon>
        <taxon>Dikarya</taxon>
        <taxon>Ascomycota</taxon>
        <taxon>Pezizomycotina</taxon>
        <taxon>Dothideomycetes</taxon>
        <taxon>Dothideomycetidae</taxon>
        <taxon>Myriangiales</taxon>
        <taxon>Myriangiaceae</taxon>
        <taxon>Myriangium</taxon>
    </lineage>
</organism>
<dbReference type="Proteomes" id="UP000799439">
    <property type="component" value="Unassembled WGS sequence"/>
</dbReference>
<dbReference type="EMBL" id="ML996082">
    <property type="protein sequence ID" value="KAF2155816.1"/>
    <property type="molecule type" value="Genomic_DNA"/>
</dbReference>
<dbReference type="AlphaFoldDB" id="A0A9P4MQQ0"/>
<evidence type="ECO:0000313" key="2">
    <source>
        <dbReference type="Proteomes" id="UP000799439"/>
    </source>
</evidence>